<evidence type="ECO:0000256" key="10">
    <source>
        <dbReference type="PIRSR" id="PIRSR005822-1"/>
    </source>
</evidence>
<dbReference type="EMBL" id="JALJOQ010000010">
    <property type="protein sequence ID" value="KAK9811970.1"/>
    <property type="molecule type" value="Genomic_DNA"/>
</dbReference>
<dbReference type="AlphaFoldDB" id="A0AAW1PUB7"/>
<dbReference type="InterPro" id="IPR016464">
    <property type="entry name" value="NADH_Ub_cplx-1_asu_su-2"/>
</dbReference>
<dbReference type="InterPro" id="IPR036249">
    <property type="entry name" value="Thioredoxin-like_sf"/>
</dbReference>
<evidence type="ECO:0000256" key="4">
    <source>
        <dbReference type="ARBA" id="ARBA00022448"/>
    </source>
</evidence>
<sequence length="106" mass="11665">MAWRASLSKNLQELRIQLCQTGPASEGAREFVLGSYQELKKANPNFPILVRECVGAPARLVARYDFGKEESVTVDGLDKSAISKKLQDLIAQGEKMPRSAESEGKL</sequence>
<dbReference type="SMART" id="SM00916">
    <property type="entry name" value="L51_S25_CI-B8"/>
    <property type="match status" value="1"/>
</dbReference>
<feature type="domain" description="Ribosomal protein/NADH dehydrogenase" evidence="11">
    <location>
        <begin position="20"/>
        <end position="93"/>
    </location>
</feature>
<dbReference type="PANTHER" id="PTHR12878">
    <property type="entry name" value="NADH-UBIQUINONE OXIDOREDUCTASE B8 SUBUNIT"/>
    <property type="match status" value="1"/>
</dbReference>
<evidence type="ECO:0000256" key="6">
    <source>
        <dbReference type="ARBA" id="ARBA00022792"/>
    </source>
</evidence>
<dbReference type="InterPro" id="IPR007741">
    <property type="entry name" value="Ribosomal_mL43/mS25/NADH_DH"/>
</dbReference>
<dbReference type="Gene3D" id="3.40.30.10">
    <property type="entry name" value="Glutaredoxin"/>
    <property type="match status" value="1"/>
</dbReference>
<dbReference type="GO" id="GO:0005743">
    <property type="term" value="C:mitochondrial inner membrane"/>
    <property type="evidence" value="ECO:0007669"/>
    <property type="project" value="UniProtKB-SubCell"/>
</dbReference>
<keyword evidence="6" id="KW-0999">Mitochondrion inner membrane</keyword>
<evidence type="ECO:0000256" key="9">
    <source>
        <dbReference type="ARBA" id="ARBA00023136"/>
    </source>
</evidence>
<keyword evidence="7" id="KW-0249">Electron transport</keyword>
<gene>
    <name evidence="12" type="ORF">WJX73_004197</name>
</gene>
<dbReference type="Pfam" id="PF05047">
    <property type="entry name" value="L51_S25_CI-B8"/>
    <property type="match status" value="1"/>
</dbReference>
<keyword evidence="4" id="KW-0813">Transport</keyword>
<dbReference type="PANTHER" id="PTHR12878:SF0">
    <property type="entry name" value="NADH DEHYDROGENASE [UBIQUINONE] 1 ALPHA SUBCOMPLEX SUBUNIT 2"/>
    <property type="match status" value="1"/>
</dbReference>
<comment type="caution">
    <text evidence="12">The sequence shown here is derived from an EMBL/GenBank/DDBJ whole genome shotgun (WGS) entry which is preliminary data.</text>
</comment>
<keyword evidence="13" id="KW-1185">Reference proteome</keyword>
<evidence type="ECO:0000256" key="7">
    <source>
        <dbReference type="ARBA" id="ARBA00022982"/>
    </source>
</evidence>
<feature type="disulfide bond" description="Redox-active" evidence="10">
    <location>
        <begin position="19"/>
        <end position="53"/>
    </location>
</feature>
<reference evidence="12 13" key="1">
    <citation type="journal article" date="2024" name="Nat. Commun.">
        <title>Phylogenomics reveals the evolutionary origins of lichenization in chlorophyte algae.</title>
        <authorList>
            <person name="Puginier C."/>
            <person name="Libourel C."/>
            <person name="Otte J."/>
            <person name="Skaloud P."/>
            <person name="Haon M."/>
            <person name="Grisel S."/>
            <person name="Petersen M."/>
            <person name="Berrin J.G."/>
            <person name="Delaux P.M."/>
            <person name="Dal Grande F."/>
            <person name="Keller J."/>
        </authorList>
    </citation>
    <scope>NUCLEOTIDE SEQUENCE [LARGE SCALE GENOMIC DNA]</scope>
    <source>
        <strain evidence="12 13">SAG 2036</strain>
    </source>
</reference>
<evidence type="ECO:0000256" key="8">
    <source>
        <dbReference type="ARBA" id="ARBA00023128"/>
    </source>
</evidence>
<keyword evidence="10" id="KW-1015">Disulfide bond</keyword>
<organism evidence="12 13">
    <name type="scientific">Symbiochloris irregularis</name>
    <dbReference type="NCBI Taxonomy" id="706552"/>
    <lineage>
        <taxon>Eukaryota</taxon>
        <taxon>Viridiplantae</taxon>
        <taxon>Chlorophyta</taxon>
        <taxon>core chlorophytes</taxon>
        <taxon>Trebouxiophyceae</taxon>
        <taxon>Trebouxiales</taxon>
        <taxon>Trebouxiaceae</taxon>
        <taxon>Symbiochloris</taxon>
    </lineage>
</organism>
<keyword evidence="9" id="KW-0472">Membrane</keyword>
<accession>A0AAW1PUB7</accession>
<proteinExistence type="inferred from homology"/>
<protein>
    <recommendedName>
        <fullName evidence="11">Ribosomal protein/NADH dehydrogenase domain-containing protein</fullName>
    </recommendedName>
</protein>
<comment type="similarity">
    <text evidence="3">Belongs to the complex I NDUFA2 subunit family.</text>
</comment>
<dbReference type="SUPFAM" id="SSF52833">
    <property type="entry name" value="Thioredoxin-like"/>
    <property type="match status" value="1"/>
</dbReference>
<evidence type="ECO:0000256" key="3">
    <source>
        <dbReference type="ARBA" id="ARBA00008939"/>
    </source>
</evidence>
<name>A0AAW1PUB7_9CHLO</name>
<dbReference type="PIRSF" id="PIRSF005822">
    <property type="entry name" value="NDUA2"/>
    <property type="match status" value="1"/>
</dbReference>
<evidence type="ECO:0000256" key="2">
    <source>
        <dbReference type="ARBA" id="ARBA00004443"/>
    </source>
</evidence>
<keyword evidence="8" id="KW-0496">Mitochondrion</keyword>
<evidence type="ECO:0000256" key="5">
    <source>
        <dbReference type="ARBA" id="ARBA00022660"/>
    </source>
</evidence>
<comment type="subcellular location">
    <subcellularLocation>
        <location evidence="2">Mitochondrion inner membrane</location>
        <topology evidence="2">Peripheral membrane protein</topology>
        <orientation evidence="2">Matrix side</orientation>
    </subcellularLocation>
</comment>
<evidence type="ECO:0000259" key="11">
    <source>
        <dbReference type="SMART" id="SM00916"/>
    </source>
</evidence>
<dbReference type="Proteomes" id="UP001465755">
    <property type="component" value="Unassembled WGS sequence"/>
</dbReference>
<evidence type="ECO:0000313" key="12">
    <source>
        <dbReference type="EMBL" id="KAK9811970.1"/>
    </source>
</evidence>
<comment type="function">
    <text evidence="1">Accessory subunit of the mitochondrial membrane respiratory chain NADH dehydrogenase (Complex I), that is believed not to be involved in catalysis. Complex I functions in the transfer of electrons from NADH to the respiratory chain. The immediate electron acceptor for the enzyme is believed to be ubiquinone.</text>
</comment>
<evidence type="ECO:0000256" key="1">
    <source>
        <dbReference type="ARBA" id="ARBA00003195"/>
    </source>
</evidence>
<keyword evidence="5" id="KW-0679">Respiratory chain</keyword>
<evidence type="ECO:0000313" key="13">
    <source>
        <dbReference type="Proteomes" id="UP001465755"/>
    </source>
</evidence>